<feature type="compositionally biased region" description="Basic and acidic residues" evidence="1">
    <location>
        <begin position="54"/>
        <end position="66"/>
    </location>
</feature>
<evidence type="ECO:0000256" key="1">
    <source>
        <dbReference type="SAM" id="MobiDB-lite"/>
    </source>
</evidence>
<accession>A0A0A9DQ39</accession>
<feature type="region of interest" description="Disordered" evidence="1">
    <location>
        <begin position="1"/>
        <end position="77"/>
    </location>
</feature>
<evidence type="ECO:0000313" key="2">
    <source>
        <dbReference type="EMBL" id="JAD87770.1"/>
    </source>
</evidence>
<dbReference type="AlphaFoldDB" id="A0A0A9DQ39"/>
<organism evidence="2">
    <name type="scientific">Arundo donax</name>
    <name type="common">Giant reed</name>
    <name type="synonym">Donax arundinaceus</name>
    <dbReference type="NCBI Taxonomy" id="35708"/>
    <lineage>
        <taxon>Eukaryota</taxon>
        <taxon>Viridiplantae</taxon>
        <taxon>Streptophyta</taxon>
        <taxon>Embryophyta</taxon>
        <taxon>Tracheophyta</taxon>
        <taxon>Spermatophyta</taxon>
        <taxon>Magnoliopsida</taxon>
        <taxon>Liliopsida</taxon>
        <taxon>Poales</taxon>
        <taxon>Poaceae</taxon>
        <taxon>PACMAD clade</taxon>
        <taxon>Arundinoideae</taxon>
        <taxon>Arundineae</taxon>
        <taxon>Arundo</taxon>
    </lineage>
</organism>
<reference evidence="2" key="2">
    <citation type="journal article" date="2015" name="Data Brief">
        <title>Shoot transcriptome of the giant reed, Arundo donax.</title>
        <authorList>
            <person name="Barrero R.A."/>
            <person name="Guerrero F.D."/>
            <person name="Moolhuijzen P."/>
            <person name="Goolsby J.A."/>
            <person name="Tidwell J."/>
            <person name="Bellgard S.E."/>
            <person name="Bellgard M.I."/>
        </authorList>
    </citation>
    <scope>NUCLEOTIDE SEQUENCE</scope>
    <source>
        <tissue evidence="2">Shoot tissue taken approximately 20 cm above the soil surface</tissue>
    </source>
</reference>
<protein>
    <submittedName>
        <fullName evidence="2">Uncharacterized protein</fullName>
    </submittedName>
</protein>
<name>A0A0A9DQ39_ARUDO</name>
<dbReference type="EMBL" id="GBRH01210125">
    <property type="protein sequence ID" value="JAD87770.1"/>
    <property type="molecule type" value="Transcribed_RNA"/>
</dbReference>
<sequence length="77" mass="7834">MEQGRGDLGCDLLPAVEQGRGRWGSGDGRGEQDGARVGGLASSGAFPAGGVDEAVPRRSREWRGEVRSGAPAAVGRA</sequence>
<reference evidence="2" key="1">
    <citation type="submission" date="2014-09" db="EMBL/GenBank/DDBJ databases">
        <authorList>
            <person name="Magalhaes I.L.F."/>
            <person name="Oliveira U."/>
            <person name="Santos F.R."/>
            <person name="Vidigal T.H.D.A."/>
            <person name="Brescovit A.D."/>
            <person name="Santos A.J."/>
        </authorList>
    </citation>
    <scope>NUCLEOTIDE SEQUENCE</scope>
    <source>
        <tissue evidence="2">Shoot tissue taken approximately 20 cm above the soil surface</tissue>
    </source>
</reference>
<proteinExistence type="predicted"/>